<dbReference type="InterPro" id="IPR001867">
    <property type="entry name" value="OmpR/PhoB-type_DNA-bd"/>
</dbReference>
<dbReference type="SUPFAM" id="SSF52172">
    <property type="entry name" value="CheY-like"/>
    <property type="match status" value="1"/>
</dbReference>
<dbReference type="FunFam" id="3.40.50.2300:FF:000002">
    <property type="entry name" value="DNA-binding response regulator PhoP"/>
    <property type="match status" value="1"/>
</dbReference>
<dbReference type="GO" id="GO:0000156">
    <property type="term" value="F:phosphorelay response regulator activity"/>
    <property type="evidence" value="ECO:0007669"/>
    <property type="project" value="TreeGrafter"/>
</dbReference>
<protein>
    <submittedName>
        <fullName evidence="10">DNA-binding response regulator, OmpR family, contains REC and winged-helix (WHTH) domain</fullName>
    </submittedName>
</protein>
<dbReference type="FunFam" id="1.10.10.10:FF:000005">
    <property type="entry name" value="Two-component system response regulator"/>
    <property type="match status" value="1"/>
</dbReference>
<dbReference type="CDD" id="cd17625">
    <property type="entry name" value="REC_OmpR_DrrD-like"/>
    <property type="match status" value="1"/>
</dbReference>
<dbReference type="SMART" id="SM00862">
    <property type="entry name" value="Trans_reg_C"/>
    <property type="match status" value="1"/>
</dbReference>
<dbReference type="GO" id="GO:0000976">
    <property type="term" value="F:transcription cis-regulatory region binding"/>
    <property type="evidence" value="ECO:0007669"/>
    <property type="project" value="TreeGrafter"/>
</dbReference>
<feature type="domain" description="OmpR/PhoB-type" evidence="9">
    <location>
        <begin position="126"/>
        <end position="224"/>
    </location>
</feature>
<keyword evidence="4 7" id="KW-0238">DNA-binding</keyword>
<keyword evidence="5" id="KW-0804">Transcription</keyword>
<feature type="modified residue" description="4-aspartylphosphate" evidence="6">
    <location>
        <position position="53"/>
    </location>
</feature>
<evidence type="ECO:0000256" key="5">
    <source>
        <dbReference type="ARBA" id="ARBA00023163"/>
    </source>
</evidence>
<dbReference type="Pfam" id="PF00486">
    <property type="entry name" value="Trans_reg_C"/>
    <property type="match status" value="1"/>
</dbReference>
<evidence type="ECO:0000313" key="11">
    <source>
        <dbReference type="Proteomes" id="UP000183507"/>
    </source>
</evidence>
<dbReference type="GO" id="GO:0032993">
    <property type="term" value="C:protein-DNA complex"/>
    <property type="evidence" value="ECO:0007669"/>
    <property type="project" value="TreeGrafter"/>
</dbReference>
<dbReference type="InterPro" id="IPR039420">
    <property type="entry name" value="WalR-like"/>
</dbReference>
<dbReference type="InterPro" id="IPR001789">
    <property type="entry name" value="Sig_transdc_resp-reg_receiver"/>
</dbReference>
<dbReference type="GO" id="GO:0006355">
    <property type="term" value="P:regulation of DNA-templated transcription"/>
    <property type="evidence" value="ECO:0007669"/>
    <property type="project" value="InterPro"/>
</dbReference>
<keyword evidence="3" id="KW-0805">Transcription regulation</keyword>
<dbReference type="PROSITE" id="PS51755">
    <property type="entry name" value="OMPR_PHOB"/>
    <property type="match status" value="1"/>
</dbReference>
<accession>A0A1G6LNZ3</accession>
<evidence type="ECO:0000256" key="2">
    <source>
        <dbReference type="ARBA" id="ARBA00023012"/>
    </source>
</evidence>
<dbReference type="Gene3D" id="6.10.250.690">
    <property type="match status" value="1"/>
</dbReference>
<organism evidence="10 11">
    <name type="scientific">Bacillus wiedmannii</name>
    <dbReference type="NCBI Taxonomy" id="1890302"/>
    <lineage>
        <taxon>Bacteria</taxon>
        <taxon>Bacillati</taxon>
        <taxon>Bacillota</taxon>
        <taxon>Bacilli</taxon>
        <taxon>Bacillales</taxon>
        <taxon>Bacillaceae</taxon>
        <taxon>Bacillus</taxon>
        <taxon>Bacillus cereus group</taxon>
    </lineage>
</organism>
<dbReference type="Proteomes" id="UP000183507">
    <property type="component" value="Unassembled WGS sequence"/>
</dbReference>
<dbReference type="SMART" id="SM00448">
    <property type="entry name" value="REC"/>
    <property type="match status" value="1"/>
</dbReference>
<name>A0A1G6LNZ3_9BACI</name>
<evidence type="ECO:0000256" key="4">
    <source>
        <dbReference type="ARBA" id="ARBA00023125"/>
    </source>
</evidence>
<dbReference type="PROSITE" id="PS50110">
    <property type="entry name" value="RESPONSE_REGULATORY"/>
    <property type="match status" value="1"/>
</dbReference>
<dbReference type="Pfam" id="PF00072">
    <property type="entry name" value="Response_reg"/>
    <property type="match status" value="1"/>
</dbReference>
<keyword evidence="2" id="KW-0902">Two-component regulatory system</keyword>
<dbReference type="InterPro" id="IPR036388">
    <property type="entry name" value="WH-like_DNA-bd_sf"/>
</dbReference>
<proteinExistence type="predicted"/>
<dbReference type="Gene3D" id="1.10.10.10">
    <property type="entry name" value="Winged helix-like DNA-binding domain superfamily/Winged helix DNA-binding domain"/>
    <property type="match status" value="1"/>
</dbReference>
<evidence type="ECO:0000256" key="1">
    <source>
        <dbReference type="ARBA" id="ARBA00022553"/>
    </source>
</evidence>
<keyword evidence="1 6" id="KW-0597">Phosphoprotein</keyword>
<evidence type="ECO:0000259" key="9">
    <source>
        <dbReference type="PROSITE" id="PS51755"/>
    </source>
</evidence>
<evidence type="ECO:0000313" key="10">
    <source>
        <dbReference type="EMBL" id="SDC44992.1"/>
    </source>
</evidence>
<evidence type="ECO:0000256" key="7">
    <source>
        <dbReference type="PROSITE-ProRule" id="PRU01091"/>
    </source>
</evidence>
<feature type="DNA-binding region" description="OmpR/PhoB-type" evidence="7">
    <location>
        <begin position="126"/>
        <end position="224"/>
    </location>
</feature>
<dbReference type="GO" id="GO:0005829">
    <property type="term" value="C:cytosol"/>
    <property type="evidence" value="ECO:0007669"/>
    <property type="project" value="TreeGrafter"/>
</dbReference>
<evidence type="ECO:0000256" key="3">
    <source>
        <dbReference type="ARBA" id="ARBA00023015"/>
    </source>
</evidence>
<evidence type="ECO:0000256" key="6">
    <source>
        <dbReference type="PROSITE-ProRule" id="PRU00169"/>
    </source>
</evidence>
<evidence type="ECO:0000259" key="8">
    <source>
        <dbReference type="PROSITE" id="PS50110"/>
    </source>
</evidence>
<dbReference type="CDD" id="cd00383">
    <property type="entry name" value="trans_reg_C"/>
    <property type="match status" value="1"/>
</dbReference>
<dbReference type="PANTHER" id="PTHR48111:SF22">
    <property type="entry name" value="REGULATOR OF RPOS"/>
    <property type="match status" value="1"/>
</dbReference>
<dbReference type="AlphaFoldDB" id="A0A1G6LNZ3"/>
<dbReference type="Gene3D" id="3.40.50.2300">
    <property type="match status" value="1"/>
</dbReference>
<dbReference type="PANTHER" id="PTHR48111">
    <property type="entry name" value="REGULATOR OF RPOS"/>
    <property type="match status" value="1"/>
</dbReference>
<dbReference type="EMBL" id="FMZR01000002">
    <property type="protein sequence ID" value="SDC44992.1"/>
    <property type="molecule type" value="Genomic_DNA"/>
</dbReference>
<sequence>MVMRVLIVEDEQDLQNILVKRLNTEHYSVDACGNGEDALDYINMATYDLIVLDIMIPGIDGLQVLQRLRADNHTTPVLLLTAKDTIDDRVTGLDLGADDYLVKPFAFDELLARIRVLMRRNTGNTSNVFEIADLVVDCNMHKVTRGGQVITLSSKEFAILEYMIRNKDVVLTRDKIEQHVWNYDYEGGSNIIDVYVRYLRKKIDSQFETKLIHTVRGTGYVLRVES</sequence>
<gene>
    <name evidence="10" type="ORF">SAMN04487767_1024</name>
</gene>
<dbReference type="InterPro" id="IPR011006">
    <property type="entry name" value="CheY-like_superfamily"/>
</dbReference>
<feature type="domain" description="Response regulatory" evidence="8">
    <location>
        <begin position="4"/>
        <end position="118"/>
    </location>
</feature>
<reference evidence="11" key="1">
    <citation type="submission" date="2016-10" db="EMBL/GenBank/DDBJ databases">
        <authorList>
            <person name="Varghese N."/>
        </authorList>
    </citation>
    <scope>NUCLEOTIDE SEQUENCE [LARGE SCALE GENOMIC DNA]</scope>
    <source>
        <strain evidence="11">KPR-7A</strain>
    </source>
</reference>